<sequence length="68" mass="7341">MTDAMQISRDLMRDMADEKKTENCIVVGNTVTGICTDMGEQMKPCIDPQAKIGSIPANHKSISGTLTV</sequence>
<protein>
    <submittedName>
        <fullName evidence="1">Uncharacterized protein</fullName>
    </submittedName>
</protein>
<accession>A0AAD5MS27</accession>
<comment type="caution">
    <text evidence="1">The sequence shown here is derived from an EMBL/GenBank/DDBJ whole genome shotgun (WGS) entry which is preliminary data.</text>
</comment>
<proteinExistence type="predicted"/>
<gene>
    <name evidence="1" type="ORF">KIN20_009641</name>
</gene>
<dbReference type="EMBL" id="JAHQIW010001594">
    <property type="protein sequence ID" value="KAJ1353086.1"/>
    <property type="molecule type" value="Genomic_DNA"/>
</dbReference>
<keyword evidence="2" id="KW-1185">Reference proteome</keyword>
<name>A0AAD5MS27_PARTN</name>
<evidence type="ECO:0000313" key="1">
    <source>
        <dbReference type="EMBL" id="KAJ1353086.1"/>
    </source>
</evidence>
<evidence type="ECO:0000313" key="2">
    <source>
        <dbReference type="Proteomes" id="UP001196413"/>
    </source>
</evidence>
<organism evidence="1 2">
    <name type="scientific">Parelaphostrongylus tenuis</name>
    <name type="common">Meningeal worm</name>
    <dbReference type="NCBI Taxonomy" id="148309"/>
    <lineage>
        <taxon>Eukaryota</taxon>
        <taxon>Metazoa</taxon>
        <taxon>Ecdysozoa</taxon>
        <taxon>Nematoda</taxon>
        <taxon>Chromadorea</taxon>
        <taxon>Rhabditida</taxon>
        <taxon>Rhabditina</taxon>
        <taxon>Rhabditomorpha</taxon>
        <taxon>Strongyloidea</taxon>
        <taxon>Metastrongylidae</taxon>
        <taxon>Parelaphostrongylus</taxon>
    </lineage>
</organism>
<reference evidence="1" key="1">
    <citation type="submission" date="2021-06" db="EMBL/GenBank/DDBJ databases">
        <title>Parelaphostrongylus tenuis whole genome reference sequence.</title>
        <authorList>
            <person name="Garwood T.J."/>
            <person name="Larsen P.A."/>
            <person name="Fountain-Jones N.M."/>
            <person name="Garbe J.R."/>
            <person name="Macchietto M.G."/>
            <person name="Kania S.A."/>
            <person name="Gerhold R.W."/>
            <person name="Richards J.E."/>
            <person name="Wolf T.M."/>
        </authorList>
    </citation>
    <scope>NUCLEOTIDE SEQUENCE</scope>
    <source>
        <strain evidence="1">MNPRO001-30</strain>
        <tissue evidence="1">Meninges</tissue>
    </source>
</reference>
<dbReference type="Proteomes" id="UP001196413">
    <property type="component" value="Unassembled WGS sequence"/>
</dbReference>
<dbReference type="AlphaFoldDB" id="A0AAD5MS27"/>